<comment type="similarity">
    <text evidence="1">Belongs to the membrane fusion protein (MFP) (TC 8.A.1) family.</text>
</comment>
<dbReference type="Gene3D" id="2.40.50.100">
    <property type="match status" value="2"/>
</dbReference>
<dbReference type="KEGG" id="sfw:WN53_02645"/>
<evidence type="ECO:0000313" key="4">
    <source>
        <dbReference type="Proteomes" id="UP000270487"/>
    </source>
</evidence>
<evidence type="ECO:0000256" key="1">
    <source>
        <dbReference type="ARBA" id="ARBA00009477"/>
    </source>
</evidence>
<dbReference type="PANTHER" id="PTHR30386:SF28">
    <property type="entry name" value="EXPORTED PROTEIN"/>
    <property type="match status" value="1"/>
</dbReference>
<organism evidence="3 4">
    <name type="scientific">Serratia fonticola</name>
    <dbReference type="NCBI Taxonomy" id="47917"/>
    <lineage>
        <taxon>Bacteria</taxon>
        <taxon>Pseudomonadati</taxon>
        <taxon>Pseudomonadota</taxon>
        <taxon>Gammaproteobacteria</taxon>
        <taxon>Enterobacterales</taxon>
        <taxon>Yersiniaceae</taxon>
        <taxon>Serratia</taxon>
    </lineage>
</organism>
<protein>
    <submittedName>
        <fullName evidence="3">Colicin V secretion protein CvaA</fullName>
    </submittedName>
</protein>
<dbReference type="EMBL" id="LR134492">
    <property type="protein sequence ID" value="VEI75137.1"/>
    <property type="molecule type" value="Genomic_DNA"/>
</dbReference>
<dbReference type="SUPFAM" id="SSF51230">
    <property type="entry name" value="Single hybrid motif"/>
    <property type="match status" value="1"/>
</dbReference>
<dbReference type="InterPro" id="IPR050739">
    <property type="entry name" value="MFP"/>
</dbReference>
<sequence>MTRLYRQAYFAAQATRAEGRILISPSPDMTLYACASVLLVVALIAFLIGGEYTRKARLEGVVMPSTGVVKVVARTQGRVEALLVNEGDEVAAGQLLYRLSGERYDGQGLATLATLKNSLAQQYQMLVQQQHQEVAAITLQIQGLRQRASQLKDELRSADGALKQTLRQAALTRSMMERYHRLVRQKYVSELEYQQKQIELAAAEGYVENQRQVQQRLKRELTSVETDQGSLLQQGQSRRVELDRLLQGIRQQQIELQSQEESTLAAPVAGRVAAVLVKAGQTVNQNEPLLTLVPQAAQMQIELYAPSKSVGFIKPHQRVGLRFAAYPYEKFGVQYGTTREVTRISLSPTDVMPHNPVVWKENEGHYRVIVVPDKPSVTVYGHQELLRTGMVVAADIELDKRRLYEWLLEPLWSLQGKI</sequence>
<dbReference type="InterPro" id="IPR011053">
    <property type="entry name" value="Single_hybrid_motif"/>
</dbReference>
<name>A0A0F7H723_SERFO</name>
<dbReference type="PANTHER" id="PTHR30386">
    <property type="entry name" value="MEMBRANE FUSION SUBUNIT OF EMRAB-TOLC MULTIDRUG EFFLUX PUMP"/>
    <property type="match status" value="1"/>
</dbReference>
<dbReference type="Pfam" id="PF25917">
    <property type="entry name" value="BSH_RND"/>
    <property type="match status" value="1"/>
</dbReference>
<evidence type="ECO:0000313" key="3">
    <source>
        <dbReference type="EMBL" id="VEI75137.1"/>
    </source>
</evidence>
<proteinExistence type="inferred from homology"/>
<dbReference type="Proteomes" id="UP000270487">
    <property type="component" value="Chromosome"/>
</dbReference>
<evidence type="ECO:0000259" key="2">
    <source>
        <dbReference type="Pfam" id="PF25917"/>
    </source>
</evidence>
<dbReference type="GeneID" id="30319053"/>
<feature type="domain" description="Multidrug resistance protein MdtA-like barrel-sandwich hybrid" evidence="2">
    <location>
        <begin position="68"/>
        <end position="291"/>
    </location>
</feature>
<gene>
    <name evidence="3" type="primary">cvaA</name>
    <name evidence="3" type="ORF">NCTC13193_04860</name>
</gene>
<dbReference type="InterPro" id="IPR058625">
    <property type="entry name" value="MdtA-like_BSH"/>
</dbReference>
<accession>A0A0F7H723</accession>
<dbReference type="STRING" id="47917.AV650_25370"/>
<dbReference type="AlphaFoldDB" id="A0A0F7H723"/>
<reference evidence="3 4" key="1">
    <citation type="submission" date="2018-12" db="EMBL/GenBank/DDBJ databases">
        <authorList>
            <consortium name="Pathogen Informatics"/>
        </authorList>
    </citation>
    <scope>NUCLEOTIDE SEQUENCE [LARGE SCALE GENOMIC DNA]</scope>
    <source>
        <strain evidence="3 4">NCTC13193</strain>
    </source>
</reference>
<dbReference type="RefSeq" id="WP_037411975.1">
    <property type="nucleotide sequence ID" value="NZ_CAMKUH010000014.1"/>
</dbReference>
<dbReference type="PRINTS" id="PR01490">
    <property type="entry name" value="RTXTOXIND"/>
</dbReference>
<dbReference type="SUPFAM" id="SSF111369">
    <property type="entry name" value="HlyD-like secretion proteins"/>
    <property type="match status" value="1"/>
</dbReference>